<dbReference type="SMART" id="SM00028">
    <property type="entry name" value="TPR"/>
    <property type="match status" value="2"/>
</dbReference>
<dbReference type="Proteomes" id="UP000827284">
    <property type="component" value="Unassembled WGS sequence"/>
</dbReference>
<gene>
    <name evidence="1" type="ORF">EMPS_03591</name>
</gene>
<comment type="caution">
    <text evidence="1">The sequence shown here is derived from an EMBL/GenBank/DDBJ whole genome shotgun (WGS) entry which is preliminary data.</text>
</comment>
<dbReference type="Pfam" id="PF13374">
    <property type="entry name" value="TPR_10"/>
    <property type="match status" value="1"/>
</dbReference>
<reference evidence="1" key="1">
    <citation type="submission" date="2021-11" db="EMBL/GenBank/DDBJ databases">
        <authorList>
            <person name="Herlambang A."/>
            <person name="Guo Y."/>
            <person name="Takashima Y."/>
            <person name="Nishizawa T."/>
        </authorList>
    </citation>
    <scope>NUCLEOTIDE SEQUENCE</scope>
    <source>
        <strain evidence="1">E1425</strain>
    </source>
</reference>
<keyword evidence="2" id="KW-1185">Reference proteome</keyword>
<proteinExistence type="predicted"/>
<evidence type="ECO:0000313" key="2">
    <source>
        <dbReference type="Proteomes" id="UP000827284"/>
    </source>
</evidence>
<organism evidence="1 2">
    <name type="scientific">Entomortierella parvispora</name>
    <dbReference type="NCBI Taxonomy" id="205924"/>
    <lineage>
        <taxon>Eukaryota</taxon>
        <taxon>Fungi</taxon>
        <taxon>Fungi incertae sedis</taxon>
        <taxon>Mucoromycota</taxon>
        <taxon>Mortierellomycotina</taxon>
        <taxon>Mortierellomycetes</taxon>
        <taxon>Mortierellales</taxon>
        <taxon>Mortierellaceae</taxon>
        <taxon>Entomortierella</taxon>
    </lineage>
</organism>
<evidence type="ECO:0000313" key="1">
    <source>
        <dbReference type="EMBL" id="GJJ71241.1"/>
    </source>
</evidence>
<dbReference type="OrthoDB" id="64148at2759"/>
<dbReference type="SUPFAM" id="SSF48452">
    <property type="entry name" value="TPR-like"/>
    <property type="match status" value="1"/>
</dbReference>
<reference evidence="1" key="2">
    <citation type="journal article" date="2022" name="Microbiol. Resour. Announc.">
        <title>Whole-Genome Sequence of Entomortierella parvispora E1425, a Mucoromycotan Fungus Associated with Burkholderiaceae-Related Endosymbiotic Bacteria.</title>
        <authorList>
            <person name="Herlambang A."/>
            <person name="Guo Y."/>
            <person name="Takashima Y."/>
            <person name="Narisawa K."/>
            <person name="Ohta H."/>
            <person name="Nishizawa T."/>
        </authorList>
    </citation>
    <scope>NUCLEOTIDE SEQUENCE</scope>
    <source>
        <strain evidence="1">E1425</strain>
    </source>
</reference>
<protein>
    <submittedName>
        <fullName evidence="1">Uncharacterized protein</fullName>
    </submittedName>
</protein>
<sequence>MSLTTTDSQIPAFAHIWDEHTDHSAIETAFRQILNNDSNPPLSSDLRAEALTQLARAQGLQDHFEDAKATLKEALATSQELIPHIRYHLEMGRVLRSSKAPAEESAPYFRKAYDQANNAADAAAAAAGVDFFAADAAHMLAILYPHSGPSDTTTWAQRTLEIARGSENVHTQSWAAIALNNSAWDLFDEKKYEESLEMFREATTIRKRALENKETAKTKSTYRIARWSEAFVLRHLDRFEDAYTIQKQLLSEGETKPNRQELVLLCEKLDLAEETKEHRSALETKF</sequence>
<dbReference type="AlphaFoldDB" id="A0A9P3H6Y5"/>
<dbReference type="Gene3D" id="1.25.40.10">
    <property type="entry name" value="Tetratricopeptide repeat domain"/>
    <property type="match status" value="1"/>
</dbReference>
<accession>A0A9P3H6Y5</accession>
<dbReference type="InterPro" id="IPR019734">
    <property type="entry name" value="TPR_rpt"/>
</dbReference>
<dbReference type="EMBL" id="BQFW01000005">
    <property type="protein sequence ID" value="GJJ71241.1"/>
    <property type="molecule type" value="Genomic_DNA"/>
</dbReference>
<dbReference type="InterPro" id="IPR011990">
    <property type="entry name" value="TPR-like_helical_dom_sf"/>
</dbReference>
<name>A0A9P3H6Y5_9FUNG</name>